<proteinExistence type="predicted"/>
<dbReference type="Gene3D" id="3.20.20.140">
    <property type="entry name" value="Metal-dependent hydrolases"/>
    <property type="match status" value="1"/>
</dbReference>
<organism evidence="4 5">
    <name type="scientific">Candidatus Adlerbacteria bacterium GW2011_GWC1_50_9</name>
    <dbReference type="NCBI Taxonomy" id="1618608"/>
    <lineage>
        <taxon>Bacteria</taxon>
        <taxon>Candidatus Adleribacteriota</taxon>
    </lineage>
</organism>
<dbReference type="PANTHER" id="PTHR46124:SF2">
    <property type="entry name" value="D-AMINOACYL-TRNA DEACYLASE"/>
    <property type="match status" value="1"/>
</dbReference>
<dbReference type="InterPro" id="IPR032466">
    <property type="entry name" value="Metal_Hydrolase"/>
</dbReference>
<name>A0A0G1WQR7_9BACT</name>
<sequence>MKKTQYRLIDSHTHIQFAAFSEDADIVIRRALDAGIWMVNVGTQRDTSQKAIEIAEQYAEGVYATVGLHPIHTEQSYHDAQELGDSPEAKGFTPLEAHAKDSADASVLPLTGFTSRGEDFDYAYYKNLAANKKVVAIGECGLDYYRLAEETKKKQEAVFLEHIRLAGEVAKPLMIHCRKAFSDIIRILEHRKSDLPDPRGIVHFFSGSREDAKKLLDLGFSFSFGGVITFVRDYDDVLKFIPLERILLETDAPYVAPAPYRGKRNEPSYIEEVAKRIADLKNITVKEVSVKTTANTINIFLLK</sequence>
<dbReference type="InterPro" id="IPR018228">
    <property type="entry name" value="DNase_TatD-rel_CS"/>
</dbReference>
<dbReference type="SUPFAM" id="SSF51556">
    <property type="entry name" value="Metallo-dependent hydrolases"/>
    <property type="match status" value="1"/>
</dbReference>
<comment type="caution">
    <text evidence="4">The sequence shown here is derived from an EMBL/GenBank/DDBJ whole genome shotgun (WGS) entry which is preliminary data.</text>
</comment>
<evidence type="ECO:0000256" key="3">
    <source>
        <dbReference type="PIRSR" id="PIRSR005902-1"/>
    </source>
</evidence>
<feature type="binding site" evidence="3">
    <location>
        <position position="12"/>
    </location>
    <ligand>
        <name>a divalent metal cation</name>
        <dbReference type="ChEBI" id="CHEBI:60240"/>
        <label>1</label>
    </ligand>
</feature>
<dbReference type="PANTHER" id="PTHR46124">
    <property type="entry name" value="D-AMINOACYL-TRNA DEACYLASE"/>
    <property type="match status" value="1"/>
</dbReference>
<dbReference type="InterPro" id="IPR001130">
    <property type="entry name" value="TatD-like"/>
</dbReference>
<feature type="binding site" evidence="3">
    <location>
        <position position="139"/>
    </location>
    <ligand>
        <name>a divalent metal cation</name>
        <dbReference type="ChEBI" id="CHEBI:60240"/>
        <label>1</label>
    </ligand>
</feature>
<evidence type="ECO:0000313" key="4">
    <source>
        <dbReference type="EMBL" id="KKW21183.1"/>
    </source>
</evidence>
<evidence type="ECO:0008006" key="6">
    <source>
        <dbReference type="Google" id="ProtNLM"/>
    </source>
</evidence>
<dbReference type="AlphaFoldDB" id="A0A0G1WQR7"/>
<dbReference type="GO" id="GO:0046872">
    <property type="term" value="F:metal ion binding"/>
    <property type="evidence" value="ECO:0007669"/>
    <property type="project" value="UniProtKB-KW"/>
</dbReference>
<evidence type="ECO:0000256" key="2">
    <source>
        <dbReference type="ARBA" id="ARBA00022801"/>
    </source>
</evidence>
<accession>A0A0G1WQR7</accession>
<dbReference type="PIRSF" id="PIRSF005902">
    <property type="entry name" value="DNase_TatD"/>
    <property type="match status" value="1"/>
</dbReference>
<feature type="binding site" evidence="3">
    <location>
        <position position="203"/>
    </location>
    <ligand>
        <name>a divalent metal cation</name>
        <dbReference type="ChEBI" id="CHEBI:60240"/>
        <label>2</label>
    </ligand>
</feature>
<keyword evidence="1 3" id="KW-0479">Metal-binding</keyword>
<dbReference type="Proteomes" id="UP000034201">
    <property type="component" value="Unassembled WGS sequence"/>
</dbReference>
<dbReference type="Pfam" id="PF01026">
    <property type="entry name" value="TatD_DNase"/>
    <property type="match status" value="1"/>
</dbReference>
<dbReference type="EMBL" id="LCQQ01000012">
    <property type="protein sequence ID" value="KKW21183.1"/>
    <property type="molecule type" value="Genomic_DNA"/>
</dbReference>
<feature type="binding site" evidence="3">
    <location>
        <position position="251"/>
    </location>
    <ligand>
        <name>a divalent metal cation</name>
        <dbReference type="ChEBI" id="CHEBI:60240"/>
        <label>1</label>
    </ligand>
</feature>
<protein>
    <recommendedName>
        <fullName evidence="6">Hydrolase, TatD family</fullName>
    </recommendedName>
</protein>
<dbReference type="PROSITE" id="PS01091">
    <property type="entry name" value="TATD_3"/>
    <property type="match status" value="1"/>
</dbReference>
<dbReference type="PATRIC" id="fig|1618608.3.peg.204"/>
<gene>
    <name evidence="4" type="ORF">UY61_C0012G0006</name>
</gene>
<dbReference type="FunFam" id="3.20.20.140:FF:000005">
    <property type="entry name" value="TatD family hydrolase"/>
    <property type="match status" value="1"/>
</dbReference>
<feature type="binding site" evidence="3">
    <location>
        <position position="14"/>
    </location>
    <ligand>
        <name>a divalent metal cation</name>
        <dbReference type="ChEBI" id="CHEBI:60240"/>
        <label>1</label>
    </ligand>
</feature>
<reference evidence="4 5" key="1">
    <citation type="journal article" date="2015" name="Nature">
        <title>rRNA introns, odd ribosomes, and small enigmatic genomes across a large radiation of phyla.</title>
        <authorList>
            <person name="Brown C.T."/>
            <person name="Hug L.A."/>
            <person name="Thomas B.C."/>
            <person name="Sharon I."/>
            <person name="Castelle C.J."/>
            <person name="Singh A."/>
            <person name="Wilkins M.J."/>
            <person name="Williams K.H."/>
            <person name="Banfield J.F."/>
        </authorList>
    </citation>
    <scope>NUCLEOTIDE SEQUENCE [LARGE SCALE GENOMIC DNA]</scope>
</reference>
<dbReference type="CDD" id="cd01310">
    <property type="entry name" value="TatD_DNAse"/>
    <property type="match status" value="1"/>
</dbReference>
<feature type="binding site" evidence="3">
    <location>
        <position position="176"/>
    </location>
    <ligand>
        <name>a divalent metal cation</name>
        <dbReference type="ChEBI" id="CHEBI:60240"/>
        <label>2</label>
    </ligand>
</feature>
<keyword evidence="2" id="KW-0378">Hydrolase</keyword>
<dbReference type="GO" id="GO:0016788">
    <property type="term" value="F:hydrolase activity, acting on ester bonds"/>
    <property type="evidence" value="ECO:0007669"/>
    <property type="project" value="InterPro"/>
</dbReference>
<evidence type="ECO:0000256" key="1">
    <source>
        <dbReference type="ARBA" id="ARBA00022723"/>
    </source>
</evidence>
<evidence type="ECO:0000313" key="5">
    <source>
        <dbReference type="Proteomes" id="UP000034201"/>
    </source>
</evidence>